<comment type="caution">
    <text evidence="2">The sequence shown here is derived from an EMBL/GenBank/DDBJ whole genome shotgun (WGS) entry which is preliminary data.</text>
</comment>
<evidence type="ECO:0000256" key="1">
    <source>
        <dbReference type="SAM" id="Phobius"/>
    </source>
</evidence>
<dbReference type="Proteomes" id="UP000027238">
    <property type="component" value="Unassembled WGS sequence"/>
</dbReference>
<keyword evidence="1" id="KW-1133">Transmembrane helix</keyword>
<dbReference type="AlphaFoldDB" id="A0A066XHS0"/>
<protein>
    <submittedName>
        <fullName evidence="2">Uncharacterized protein</fullName>
    </submittedName>
</protein>
<keyword evidence="1" id="KW-0472">Membrane</keyword>
<reference evidence="3" key="1">
    <citation type="journal article" date="2014" name="Genome Announc.">
        <title>Draft genome sequence of Colletotrichum sublineola, a destructive pathogen of cultivated sorghum.</title>
        <authorList>
            <person name="Baroncelli R."/>
            <person name="Sanz-Martin J.M."/>
            <person name="Rech G.E."/>
            <person name="Sukno S.A."/>
            <person name="Thon M.R."/>
        </authorList>
    </citation>
    <scope>NUCLEOTIDE SEQUENCE [LARGE SCALE GENOMIC DNA]</scope>
    <source>
        <strain evidence="3">TX430BB</strain>
    </source>
</reference>
<feature type="transmembrane region" description="Helical" evidence="1">
    <location>
        <begin position="6"/>
        <end position="24"/>
    </location>
</feature>
<name>A0A066XHS0_COLSU</name>
<gene>
    <name evidence="2" type="ORF">CSUB01_06632</name>
</gene>
<dbReference type="HOGENOM" id="CLU_1001198_0_0_1"/>
<evidence type="ECO:0000313" key="2">
    <source>
        <dbReference type="EMBL" id="KDN65296.1"/>
    </source>
</evidence>
<keyword evidence="3" id="KW-1185">Reference proteome</keyword>
<sequence>MAFPTNVLGLLIALVSGFALVYSVDSISRLRKYEDFEKKADEAAKWSSTADKKLRDLRYTLATGFVGCLLSAVSGLAFAFLVARGPGPVAVAWPALLAAGLAYGQQYIRSFWASKIKVPRLTHFNEAISDSMMPPLSIRRGPPSRPRVSPHIHPNILAPCVPAARDVLILLARRLALGEGVQVGFQPPGLAEAVPLERGPAAHGRLHPAVHPGLRVRLVGPPPHQPRPDAARLEVRVHDEAAQETAPRPLRHEPLHPVLHRRVRQLAQLRDRPRRPPA</sequence>
<feature type="transmembrane region" description="Helical" evidence="1">
    <location>
        <begin position="89"/>
        <end position="108"/>
    </location>
</feature>
<dbReference type="eggNOG" id="ENOG502SRHJ">
    <property type="taxonomic scope" value="Eukaryota"/>
</dbReference>
<feature type="transmembrane region" description="Helical" evidence="1">
    <location>
        <begin position="59"/>
        <end position="83"/>
    </location>
</feature>
<dbReference type="EMBL" id="JMSE01001045">
    <property type="protein sequence ID" value="KDN65296.1"/>
    <property type="molecule type" value="Genomic_DNA"/>
</dbReference>
<organism evidence="2 3">
    <name type="scientific">Colletotrichum sublineola</name>
    <name type="common">Sorghum anthracnose fungus</name>
    <dbReference type="NCBI Taxonomy" id="1173701"/>
    <lineage>
        <taxon>Eukaryota</taxon>
        <taxon>Fungi</taxon>
        <taxon>Dikarya</taxon>
        <taxon>Ascomycota</taxon>
        <taxon>Pezizomycotina</taxon>
        <taxon>Sordariomycetes</taxon>
        <taxon>Hypocreomycetidae</taxon>
        <taxon>Glomerellales</taxon>
        <taxon>Glomerellaceae</taxon>
        <taxon>Colletotrichum</taxon>
        <taxon>Colletotrichum graminicola species complex</taxon>
    </lineage>
</organism>
<keyword evidence="1" id="KW-0812">Transmembrane</keyword>
<proteinExistence type="predicted"/>
<evidence type="ECO:0000313" key="3">
    <source>
        <dbReference type="Proteomes" id="UP000027238"/>
    </source>
</evidence>
<dbReference type="OrthoDB" id="5405107at2759"/>
<accession>A0A066XHS0</accession>